<evidence type="ECO:0000259" key="2">
    <source>
        <dbReference type="Pfam" id="PF00535"/>
    </source>
</evidence>
<dbReference type="CDD" id="cd00761">
    <property type="entry name" value="Glyco_tranf_GTA_type"/>
    <property type="match status" value="1"/>
</dbReference>
<dbReference type="Pfam" id="PF00535">
    <property type="entry name" value="Glycos_transf_2"/>
    <property type="match status" value="1"/>
</dbReference>
<dbReference type="InterPro" id="IPR001173">
    <property type="entry name" value="Glyco_trans_2-like"/>
</dbReference>
<accession>A0ABX5XBI8</accession>
<dbReference type="Gene3D" id="3.90.550.10">
    <property type="entry name" value="Spore Coat Polysaccharide Biosynthesis Protein SpsA, Chain A"/>
    <property type="match status" value="1"/>
</dbReference>
<dbReference type="InterPro" id="IPR029044">
    <property type="entry name" value="Nucleotide-diphossugar_trans"/>
</dbReference>
<keyword evidence="1" id="KW-1133">Transmembrane helix</keyword>
<gene>
    <name evidence="3" type="ORF">FM037_10000</name>
</gene>
<evidence type="ECO:0000313" key="3">
    <source>
        <dbReference type="EMBL" id="QDO86631.1"/>
    </source>
</evidence>
<feature type="transmembrane region" description="Helical" evidence="1">
    <location>
        <begin position="219"/>
        <end position="238"/>
    </location>
</feature>
<dbReference type="Proteomes" id="UP000315947">
    <property type="component" value="Chromosome"/>
</dbReference>
<keyword evidence="1" id="KW-0472">Membrane</keyword>
<feature type="domain" description="Glycosyltransferase 2-like" evidence="2">
    <location>
        <begin position="8"/>
        <end position="108"/>
    </location>
</feature>
<evidence type="ECO:0000313" key="4">
    <source>
        <dbReference type="Proteomes" id="UP000315947"/>
    </source>
</evidence>
<dbReference type="SUPFAM" id="SSF53448">
    <property type="entry name" value="Nucleotide-diphospho-sugar transferases"/>
    <property type="match status" value="1"/>
</dbReference>
<sequence>MLSVLISCLYNRLDGVYSMVLPVNNNVEYIVIVQGANNEEVFKFNELNFFSERNDIKVIFDNNVGVTFSRNKAIDIATGDMALFTDDDVTLESDFFELVLKSFSDLPECDFLTFNIESPDGDLLKPPLCDSFHNLRSILGVGTIQIAIRLNDATKRIKFPLDLGAGSKYPNCDEPVYLSKFIKSGKVGAHINKTICKHPVESSGNSLRGFPSLMSRFIAFRYIFGHFFGSFIFIVFILKNIKKFSLDHN</sequence>
<keyword evidence="4" id="KW-1185">Reference proteome</keyword>
<proteinExistence type="predicted"/>
<reference evidence="3 4" key="1">
    <citation type="submission" date="2019-07" db="EMBL/GenBank/DDBJ databases">
        <title>Shewanella sp. YLB-06 whole genomic sequence.</title>
        <authorList>
            <person name="Yu L."/>
        </authorList>
    </citation>
    <scope>NUCLEOTIDE SEQUENCE [LARGE SCALE GENOMIC DNA]</scope>
    <source>
        <strain evidence="3 4">YLB-06</strain>
    </source>
</reference>
<dbReference type="EMBL" id="CP041614">
    <property type="protein sequence ID" value="QDO86631.1"/>
    <property type="molecule type" value="Genomic_DNA"/>
</dbReference>
<evidence type="ECO:0000256" key="1">
    <source>
        <dbReference type="SAM" id="Phobius"/>
    </source>
</evidence>
<name>A0ABX5XBI8_9GAMM</name>
<keyword evidence="1" id="KW-0812">Transmembrane</keyword>
<organism evidence="3 4">
    <name type="scientific">Shewanella psychropiezotolerans</name>
    <dbReference type="NCBI Taxonomy" id="2593655"/>
    <lineage>
        <taxon>Bacteria</taxon>
        <taxon>Pseudomonadati</taxon>
        <taxon>Pseudomonadota</taxon>
        <taxon>Gammaproteobacteria</taxon>
        <taxon>Alteromonadales</taxon>
        <taxon>Shewanellaceae</taxon>
        <taxon>Shewanella</taxon>
    </lineage>
</organism>
<protein>
    <submittedName>
        <fullName evidence="3">Glycosyltransferase family 2 protein</fullName>
    </submittedName>
</protein>